<protein>
    <recommendedName>
        <fullName evidence="2">RelA/SpoT domain-containing protein</fullName>
    </recommendedName>
</protein>
<evidence type="ECO:0000313" key="4">
    <source>
        <dbReference type="Proteomes" id="UP001159427"/>
    </source>
</evidence>
<feature type="chain" id="PRO_5046651169" description="RelA/SpoT domain-containing protein" evidence="1">
    <location>
        <begin position="33"/>
        <end position="322"/>
    </location>
</feature>
<dbReference type="InterPro" id="IPR052366">
    <property type="entry name" value="GTP_Pyrophosphokinase"/>
</dbReference>
<dbReference type="Proteomes" id="UP001159427">
    <property type="component" value="Unassembled WGS sequence"/>
</dbReference>
<evidence type="ECO:0000259" key="2">
    <source>
        <dbReference type="SMART" id="SM00954"/>
    </source>
</evidence>
<dbReference type="Gene3D" id="3.30.460.10">
    <property type="entry name" value="Beta Polymerase, domain 2"/>
    <property type="match status" value="1"/>
</dbReference>
<proteinExistence type="predicted"/>
<dbReference type="SMART" id="SM00954">
    <property type="entry name" value="RelA_SpoT"/>
    <property type="match status" value="1"/>
</dbReference>
<organism evidence="3 4">
    <name type="scientific">Porites evermanni</name>
    <dbReference type="NCBI Taxonomy" id="104178"/>
    <lineage>
        <taxon>Eukaryota</taxon>
        <taxon>Metazoa</taxon>
        <taxon>Cnidaria</taxon>
        <taxon>Anthozoa</taxon>
        <taxon>Hexacorallia</taxon>
        <taxon>Scleractinia</taxon>
        <taxon>Fungiina</taxon>
        <taxon>Poritidae</taxon>
        <taxon>Porites</taxon>
    </lineage>
</organism>
<keyword evidence="1" id="KW-0732">Signal</keyword>
<dbReference type="PANTHER" id="PTHR47837">
    <property type="entry name" value="GTP PYROPHOSPHOKINASE YJBM"/>
    <property type="match status" value="1"/>
</dbReference>
<accession>A0ABN8PCJ3</accession>
<evidence type="ECO:0000313" key="3">
    <source>
        <dbReference type="EMBL" id="CAH3140086.1"/>
    </source>
</evidence>
<evidence type="ECO:0000256" key="1">
    <source>
        <dbReference type="SAM" id="SignalP"/>
    </source>
</evidence>
<gene>
    <name evidence="3" type="ORF">PEVE_00041564</name>
</gene>
<keyword evidence="4" id="KW-1185">Reference proteome</keyword>
<feature type="domain" description="RelA/SpoT" evidence="2">
    <location>
        <begin position="135"/>
        <end position="263"/>
    </location>
</feature>
<dbReference type="SUPFAM" id="SSF81301">
    <property type="entry name" value="Nucleotidyltransferase"/>
    <property type="match status" value="1"/>
</dbReference>
<dbReference type="PANTHER" id="PTHR47837:SF1">
    <property type="entry name" value="GTP PYROPHOSPHOKINASE YJBM"/>
    <property type="match status" value="1"/>
</dbReference>
<comment type="caution">
    <text evidence="3">The sequence shown here is derived from an EMBL/GenBank/DDBJ whole genome shotgun (WGS) entry which is preliminary data.</text>
</comment>
<reference evidence="3 4" key="1">
    <citation type="submission" date="2022-05" db="EMBL/GenBank/DDBJ databases">
        <authorList>
            <consortium name="Genoscope - CEA"/>
            <person name="William W."/>
        </authorList>
    </citation>
    <scope>NUCLEOTIDE SEQUENCE [LARGE SCALE GENOMIC DNA]</scope>
</reference>
<name>A0ABN8PCJ3_9CNID</name>
<dbReference type="InterPro" id="IPR043519">
    <property type="entry name" value="NT_sf"/>
</dbReference>
<dbReference type="Pfam" id="PF04607">
    <property type="entry name" value="RelA_SpoT"/>
    <property type="match status" value="1"/>
</dbReference>
<dbReference type="EMBL" id="CALNXI010000793">
    <property type="protein sequence ID" value="CAH3140086.1"/>
    <property type="molecule type" value="Genomic_DNA"/>
</dbReference>
<dbReference type="CDD" id="cd05399">
    <property type="entry name" value="NT_Rel-Spo_like"/>
    <property type="match status" value="1"/>
</dbReference>
<sequence length="322" mass="36941">MYQSSSDGMRKMDKMALCLMFLCANLFAFNAANPGYEDTDDDNGGHSTEFRPMGYEWNIAELEYGPDMLKKIYSLSKKRSAFPIGIRAIGKKGEKVEFDAEFYKFYKALPEVLKTLQARLESVLNDNGIIGVVTGRIKSLSSLSTKMEKDGITDYRKITDIVGARVTFQTIDDILKFKKAYVEAFNNTVNEIRCYGICGPAIGSVDQREKIYWPWKSSGYRRLHFKVALPEVDTAGEVQMGTPYMTLWADWEHDVVYKGPARFTENENVKKYAQRLAKYYMMLDDIRNEMLPSCPQILQESLKESDSSLNECLFWNDLRTNM</sequence>
<dbReference type="InterPro" id="IPR007685">
    <property type="entry name" value="RelA_SpoT"/>
</dbReference>
<feature type="signal peptide" evidence="1">
    <location>
        <begin position="1"/>
        <end position="32"/>
    </location>
</feature>